<dbReference type="Gramene" id="mRNA:HanXRQr2_Chr05g0203861">
    <property type="protein sequence ID" value="CDS:HanXRQr2_Chr05g0203861.1"/>
    <property type="gene ID" value="HanXRQr2_Chr05g0203861"/>
</dbReference>
<gene>
    <name evidence="1" type="ORF">HanXRQr2_Chr05g0203861</name>
</gene>
<evidence type="ECO:0000313" key="2">
    <source>
        <dbReference type="Proteomes" id="UP000215914"/>
    </source>
</evidence>
<sequence length="63" mass="7228">MEFITRKMKKCLLFKCVLHPTTIISICSTCCLSFLCCHTLINHQHIMWQGIKINKGTALVVSF</sequence>
<accession>A0A9K3IXQ4</accession>
<dbReference type="Proteomes" id="UP000215914">
    <property type="component" value="Unassembled WGS sequence"/>
</dbReference>
<reference evidence="1" key="2">
    <citation type="submission" date="2020-06" db="EMBL/GenBank/DDBJ databases">
        <title>Helianthus annuus Genome sequencing and assembly Release 2.</title>
        <authorList>
            <person name="Gouzy J."/>
            <person name="Langlade N."/>
            <person name="Munos S."/>
        </authorList>
    </citation>
    <scope>NUCLEOTIDE SEQUENCE</scope>
    <source>
        <tissue evidence="1">Leaves</tissue>
    </source>
</reference>
<proteinExistence type="predicted"/>
<comment type="caution">
    <text evidence="1">The sequence shown here is derived from an EMBL/GenBank/DDBJ whole genome shotgun (WGS) entry which is preliminary data.</text>
</comment>
<protein>
    <submittedName>
        <fullName evidence="1">Uncharacterized protein</fullName>
    </submittedName>
</protein>
<evidence type="ECO:0000313" key="1">
    <source>
        <dbReference type="EMBL" id="KAF5805007.1"/>
    </source>
</evidence>
<dbReference type="AlphaFoldDB" id="A0A9K3IXQ4"/>
<keyword evidence="2" id="KW-1185">Reference proteome</keyword>
<dbReference type="EMBL" id="MNCJ02000320">
    <property type="protein sequence ID" value="KAF5805007.1"/>
    <property type="molecule type" value="Genomic_DNA"/>
</dbReference>
<reference evidence="1" key="1">
    <citation type="journal article" date="2017" name="Nature">
        <title>The sunflower genome provides insights into oil metabolism, flowering and Asterid evolution.</title>
        <authorList>
            <person name="Badouin H."/>
            <person name="Gouzy J."/>
            <person name="Grassa C.J."/>
            <person name="Murat F."/>
            <person name="Staton S.E."/>
            <person name="Cottret L."/>
            <person name="Lelandais-Briere C."/>
            <person name="Owens G.L."/>
            <person name="Carrere S."/>
            <person name="Mayjonade B."/>
            <person name="Legrand L."/>
            <person name="Gill N."/>
            <person name="Kane N.C."/>
            <person name="Bowers J.E."/>
            <person name="Hubner S."/>
            <person name="Bellec A."/>
            <person name="Berard A."/>
            <person name="Berges H."/>
            <person name="Blanchet N."/>
            <person name="Boniface M.C."/>
            <person name="Brunel D."/>
            <person name="Catrice O."/>
            <person name="Chaidir N."/>
            <person name="Claudel C."/>
            <person name="Donnadieu C."/>
            <person name="Faraut T."/>
            <person name="Fievet G."/>
            <person name="Helmstetter N."/>
            <person name="King M."/>
            <person name="Knapp S.J."/>
            <person name="Lai Z."/>
            <person name="Le Paslier M.C."/>
            <person name="Lippi Y."/>
            <person name="Lorenzon L."/>
            <person name="Mandel J.R."/>
            <person name="Marage G."/>
            <person name="Marchand G."/>
            <person name="Marquand E."/>
            <person name="Bret-Mestries E."/>
            <person name="Morien E."/>
            <person name="Nambeesan S."/>
            <person name="Nguyen T."/>
            <person name="Pegot-Espagnet P."/>
            <person name="Pouilly N."/>
            <person name="Raftis F."/>
            <person name="Sallet E."/>
            <person name="Schiex T."/>
            <person name="Thomas J."/>
            <person name="Vandecasteele C."/>
            <person name="Vares D."/>
            <person name="Vear F."/>
            <person name="Vautrin S."/>
            <person name="Crespi M."/>
            <person name="Mangin B."/>
            <person name="Burke J.M."/>
            <person name="Salse J."/>
            <person name="Munos S."/>
            <person name="Vincourt P."/>
            <person name="Rieseberg L.H."/>
            <person name="Langlade N.B."/>
        </authorList>
    </citation>
    <scope>NUCLEOTIDE SEQUENCE</scope>
    <source>
        <tissue evidence="1">Leaves</tissue>
    </source>
</reference>
<name>A0A9K3IXQ4_HELAN</name>
<organism evidence="1 2">
    <name type="scientific">Helianthus annuus</name>
    <name type="common">Common sunflower</name>
    <dbReference type="NCBI Taxonomy" id="4232"/>
    <lineage>
        <taxon>Eukaryota</taxon>
        <taxon>Viridiplantae</taxon>
        <taxon>Streptophyta</taxon>
        <taxon>Embryophyta</taxon>
        <taxon>Tracheophyta</taxon>
        <taxon>Spermatophyta</taxon>
        <taxon>Magnoliopsida</taxon>
        <taxon>eudicotyledons</taxon>
        <taxon>Gunneridae</taxon>
        <taxon>Pentapetalae</taxon>
        <taxon>asterids</taxon>
        <taxon>campanulids</taxon>
        <taxon>Asterales</taxon>
        <taxon>Asteraceae</taxon>
        <taxon>Asteroideae</taxon>
        <taxon>Heliantheae alliance</taxon>
        <taxon>Heliantheae</taxon>
        <taxon>Helianthus</taxon>
    </lineage>
</organism>